<feature type="region of interest" description="Disordered" evidence="1">
    <location>
        <begin position="32"/>
        <end position="54"/>
    </location>
</feature>
<evidence type="ECO:0000313" key="3">
    <source>
        <dbReference type="Proteomes" id="UP001151582"/>
    </source>
</evidence>
<dbReference type="OrthoDB" id="2116030at2759"/>
<dbReference type="AlphaFoldDB" id="A0A9W8ECB3"/>
<name>A0A9W8ECB3_9FUNG</name>
<reference evidence="2" key="1">
    <citation type="submission" date="2022-07" db="EMBL/GenBank/DDBJ databases">
        <title>Phylogenomic reconstructions and comparative analyses of Kickxellomycotina fungi.</title>
        <authorList>
            <person name="Reynolds N.K."/>
            <person name="Stajich J.E."/>
            <person name="Barry K."/>
            <person name="Grigoriev I.V."/>
            <person name="Crous P."/>
            <person name="Smith M.E."/>
        </authorList>
    </citation>
    <scope>NUCLEOTIDE SEQUENCE</scope>
    <source>
        <strain evidence="2">RSA 567</strain>
    </source>
</reference>
<dbReference type="Proteomes" id="UP001151582">
    <property type="component" value="Unassembled WGS sequence"/>
</dbReference>
<keyword evidence="3" id="KW-1185">Reference proteome</keyword>
<organism evidence="2 3">
    <name type="scientific">Dimargaris verticillata</name>
    <dbReference type="NCBI Taxonomy" id="2761393"/>
    <lineage>
        <taxon>Eukaryota</taxon>
        <taxon>Fungi</taxon>
        <taxon>Fungi incertae sedis</taxon>
        <taxon>Zoopagomycota</taxon>
        <taxon>Kickxellomycotina</taxon>
        <taxon>Dimargaritomycetes</taxon>
        <taxon>Dimargaritales</taxon>
        <taxon>Dimargaritaceae</taxon>
        <taxon>Dimargaris</taxon>
    </lineage>
</organism>
<feature type="compositionally biased region" description="Low complexity" evidence="1">
    <location>
        <begin position="38"/>
        <end position="54"/>
    </location>
</feature>
<protein>
    <submittedName>
        <fullName evidence="2">Uncharacterized protein</fullName>
    </submittedName>
</protein>
<comment type="caution">
    <text evidence="2">The sequence shown here is derived from an EMBL/GenBank/DDBJ whole genome shotgun (WGS) entry which is preliminary data.</text>
</comment>
<evidence type="ECO:0000313" key="2">
    <source>
        <dbReference type="EMBL" id="KAJ1978707.1"/>
    </source>
</evidence>
<sequence>MFPTSLRMAVVQPHKHVPLIKFLGPRRLLQQQDHGTPTTAATSSSQASTTASSTAGVIEFANLPARYKSPGLTEEEMEAIEAPL</sequence>
<proteinExistence type="predicted"/>
<accession>A0A9W8ECB3</accession>
<gene>
    <name evidence="2" type="ORF">H4R34_003101</name>
</gene>
<evidence type="ECO:0000256" key="1">
    <source>
        <dbReference type="SAM" id="MobiDB-lite"/>
    </source>
</evidence>
<dbReference type="EMBL" id="JANBQB010000260">
    <property type="protein sequence ID" value="KAJ1978707.1"/>
    <property type="molecule type" value="Genomic_DNA"/>
</dbReference>